<dbReference type="Pfam" id="PF00172">
    <property type="entry name" value="Zn_clus"/>
    <property type="match status" value="1"/>
</dbReference>
<evidence type="ECO:0000256" key="2">
    <source>
        <dbReference type="ARBA" id="ARBA00022833"/>
    </source>
</evidence>
<keyword evidence="6" id="KW-0539">Nucleus</keyword>
<dbReference type="RefSeq" id="XP_016590628.1">
    <property type="nucleotide sequence ID" value="XM_016733846.1"/>
</dbReference>
<comment type="caution">
    <text evidence="9">The sequence shown here is derived from an EMBL/GenBank/DDBJ whole genome shotgun (WGS) entry which is preliminary data.</text>
</comment>
<evidence type="ECO:0000259" key="8">
    <source>
        <dbReference type="PROSITE" id="PS50048"/>
    </source>
</evidence>
<evidence type="ECO:0000256" key="5">
    <source>
        <dbReference type="ARBA" id="ARBA00023163"/>
    </source>
</evidence>
<dbReference type="GO" id="GO:0005634">
    <property type="term" value="C:nucleus"/>
    <property type="evidence" value="ECO:0007669"/>
    <property type="project" value="UniProtKB-SubCell"/>
</dbReference>
<dbReference type="AlphaFoldDB" id="A0A0F2MEA2"/>
<dbReference type="PANTHER" id="PTHR37534">
    <property type="entry name" value="TRANSCRIPTIONAL ACTIVATOR PROTEIN UGA3"/>
    <property type="match status" value="1"/>
</dbReference>
<reference evidence="9 10" key="2">
    <citation type="journal article" date="2015" name="Eukaryot. Cell">
        <title>Asexual propagation of a virulent clone complex in a human and feline outbreak of sporotrichosis.</title>
        <authorList>
            <person name="Teixeira Mde M."/>
            <person name="Rodrigues A.M."/>
            <person name="Tsui C.K."/>
            <person name="de Almeida L.G."/>
            <person name="Van Diepeningen A.D."/>
            <person name="van den Ende B.G."/>
            <person name="Fernandes G.F."/>
            <person name="Kano R."/>
            <person name="Hamelin R.C."/>
            <person name="Lopes-Bezerra L.M."/>
            <person name="Vasconcelos A.T."/>
            <person name="de Hoog S."/>
            <person name="de Camargo Z.P."/>
            <person name="Felipe M.S."/>
        </authorList>
    </citation>
    <scope>NUCLEOTIDE SEQUENCE [LARGE SCALE GENOMIC DNA]</scope>
    <source>
        <strain evidence="9 10">1099-18</strain>
    </source>
</reference>
<evidence type="ECO:0000256" key="3">
    <source>
        <dbReference type="ARBA" id="ARBA00023015"/>
    </source>
</evidence>
<keyword evidence="4 9" id="KW-0238">DNA-binding</keyword>
<name>A0A0F2MEA2_SPOSC</name>
<dbReference type="PANTHER" id="PTHR37534:SF40">
    <property type="entry name" value="ZN(2)-C6 FUNGAL-TYPE DOMAIN-CONTAINING PROTEIN"/>
    <property type="match status" value="1"/>
</dbReference>
<dbReference type="GO" id="GO:0008270">
    <property type="term" value="F:zinc ion binding"/>
    <property type="evidence" value="ECO:0007669"/>
    <property type="project" value="InterPro"/>
</dbReference>
<proteinExistence type="predicted"/>
<evidence type="ECO:0000256" key="4">
    <source>
        <dbReference type="ARBA" id="ARBA00023125"/>
    </source>
</evidence>
<dbReference type="Pfam" id="PF11951">
    <property type="entry name" value="Fungal_trans_2"/>
    <property type="match status" value="1"/>
</dbReference>
<dbReference type="SMART" id="SM00066">
    <property type="entry name" value="GAL4"/>
    <property type="match status" value="1"/>
</dbReference>
<dbReference type="GO" id="GO:0000981">
    <property type="term" value="F:DNA-binding transcription factor activity, RNA polymerase II-specific"/>
    <property type="evidence" value="ECO:0007669"/>
    <property type="project" value="InterPro"/>
</dbReference>
<keyword evidence="2" id="KW-0862">Zinc</keyword>
<keyword evidence="3" id="KW-0805">Transcription regulation</keyword>
<dbReference type="Gene3D" id="4.10.240.10">
    <property type="entry name" value="Zn(2)-C6 fungal-type DNA-binding domain"/>
    <property type="match status" value="1"/>
</dbReference>
<evidence type="ECO:0000256" key="7">
    <source>
        <dbReference type="SAM" id="MobiDB-lite"/>
    </source>
</evidence>
<feature type="compositionally biased region" description="Polar residues" evidence="7">
    <location>
        <begin position="167"/>
        <end position="186"/>
    </location>
</feature>
<dbReference type="CDD" id="cd00067">
    <property type="entry name" value="GAL4"/>
    <property type="match status" value="1"/>
</dbReference>
<feature type="domain" description="Zn(2)-C6 fungal-type" evidence="8">
    <location>
        <begin position="25"/>
        <end position="55"/>
    </location>
</feature>
<feature type="compositionally biased region" description="Basic and acidic residues" evidence="7">
    <location>
        <begin position="520"/>
        <end position="534"/>
    </location>
</feature>
<evidence type="ECO:0000313" key="9">
    <source>
        <dbReference type="EMBL" id="KJR87952.1"/>
    </source>
</evidence>
<dbReference type="KEGG" id="ssck:SPSK_07179"/>
<feature type="region of interest" description="Disordered" evidence="7">
    <location>
        <begin position="167"/>
        <end position="190"/>
    </location>
</feature>
<dbReference type="InterPro" id="IPR036864">
    <property type="entry name" value="Zn2-C6_fun-type_DNA-bd_sf"/>
</dbReference>
<protein>
    <submittedName>
        <fullName evidence="9">Zn(2)-C6 fungal-type DNA-binding protein domain containing protein</fullName>
    </submittedName>
</protein>
<feature type="region of interest" description="Disordered" evidence="7">
    <location>
        <begin position="507"/>
        <end position="561"/>
    </location>
</feature>
<organism evidence="9 10">
    <name type="scientific">Sporothrix schenckii 1099-18</name>
    <dbReference type="NCBI Taxonomy" id="1397361"/>
    <lineage>
        <taxon>Eukaryota</taxon>
        <taxon>Fungi</taxon>
        <taxon>Dikarya</taxon>
        <taxon>Ascomycota</taxon>
        <taxon>Pezizomycotina</taxon>
        <taxon>Sordariomycetes</taxon>
        <taxon>Sordariomycetidae</taxon>
        <taxon>Ophiostomatales</taxon>
        <taxon>Ophiostomataceae</taxon>
        <taxon>Sporothrix</taxon>
    </lineage>
</organism>
<dbReference type="PROSITE" id="PS00463">
    <property type="entry name" value="ZN2_CY6_FUNGAL_1"/>
    <property type="match status" value="1"/>
</dbReference>
<dbReference type="EMBL" id="AXCR01000004">
    <property type="protein sequence ID" value="KJR87952.1"/>
    <property type="molecule type" value="Genomic_DNA"/>
</dbReference>
<sequence length="675" mass="73678">MSPSPSTSVPAVATAPNKSRRVRTGCLTCRERHLKCDEGTPDCLNCRKGNRECKRGLRLNFIDIQTKSIPFVPPTTEWNISFYDESRQIASEYAGGLGRYPRVKGVNLTSPPQLPIERTSTVKRRRSTTTVQTQAGNINFSTASSTVRPSTQFHPVNTHTVQSLPDDSQNISGSHSAAAVTSSHGQSRLAAPANTDAYVSYLTQEEPGEEKHAYEASDASSIASSMVPQGIGGPSSVASFQAEVGNSPEDENPRVTVRHGGGIGHASHLHGTMPEGLPTPPSEKSGFRRGSGGAGGVGGAVAAVVPGSGQGGAAGGFEDIYNITGAASSNGEREYLNSPDEVLYMQVFIDEVGVWMDSLDRDKHFSRIIPFVALKSPMMLNAFLACGVKHLTLVNEAYKDDKALFYYDTATTQLLRSLQNPDRDIVECATTAVVLNVYEIMSEKPNERMSHIAGARALIRECGWDARSKGIGAACFWLNIGMEVLSCLAFNWPTAWDPDQWGLDTSFANDLGDNNSEANKGQDRRNSQHQDGKMTQEAQEESTASSRKPHQDADTATSKELTTTAASLSAMSSSGDEEMWVHRIFYIVAKIANFRAGVAVFPQEPSPIDHQVHMQNRFEEWKRLKRLCAIWNRDCPRSMRPFSYLFPSQSTAPASIFPNIWYETYPTSLAETTYT</sequence>
<dbReference type="SUPFAM" id="SSF57701">
    <property type="entry name" value="Zn2/Cys6 DNA-binding domain"/>
    <property type="match status" value="1"/>
</dbReference>
<dbReference type="GeneID" id="27669123"/>
<dbReference type="GO" id="GO:0000976">
    <property type="term" value="F:transcription cis-regulatory region binding"/>
    <property type="evidence" value="ECO:0007669"/>
    <property type="project" value="TreeGrafter"/>
</dbReference>
<dbReference type="InterPro" id="IPR001138">
    <property type="entry name" value="Zn2Cys6_DnaBD"/>
</dbReference>
<evidence type="ECO:0000256" key="1">
    <source>
        <dbReference type="ARBA" id="ARBA00004123"/>
    </source>
</evidence>
<dbReference type="PROSITE" id="PS50048">
    <property type="entry name" value="ZN2_CY6_FUNGAL_2"/>
    <property type="match status" value="1"/>
</dbReference>
<feature type="compositionally biased region" description="Polar residues" evidence="7">
    <location>
        <begin position="507"/>
        <end position="519"/>
    </location>
</feature>
<dbReference type="Proteomes" id="UP000033710">
    <property type="component" value="Unassembled WGS sequence"/>
</dbReference>
<keyword evidence="5" id="KW-0804">Transcription</keyword>
<dbReference type="VEuPathDB" id="FungiDB:SPSK_07179"/>
<accession>A0A0F2MEA2</accession>
<dbReference type="GO" id="GO:0045944">
    <property type="term" value="P:positive regulation of transcription by RNA polymerase II"/>
    <property type="evidence" value="ECO:0007669"/>
    <property type="project" value="TreeGrafter"/>
</dbReference>
<reference evidence="9 10" key="1">
    <citation type="journal article" date="2014" name="BMC Genomics">
        <title>Comparative genomics of the major fungal agents of human and animal Sporotrichosis: Sporothrix schenckii and Sporothrix brasiliensis.</title>
        <authorList>
            <person name="Teixeira M.M."/>
            <person name="de Almeida L.G."/>
            <person name="Kubitschek-Barreira P."/>
            <person name="Alves F.L."/>
            <person name="Kioshima E.S."/>
            <person name="Abadio A.K."/>
            <person name="Fernandes L."/>
            <person name="Derengowski L.S."/>
            <person name="Ferreira K.S."/>
            <person name="Souza R.C."/>
            <person name="Ruiz J.C."/>
            <person name="de Andrade N.C."/>
            <person name="Paes H.C."/>
            <person name="Nicola A.M."/>
            <person name="Albuquerque P."/>
            <person name="Gerber A.L."/>
            <person name="Martins V.P."/>
            <person name="Peconick L.D."/>
            <person name="Neto A.V."/>
            <person name="Chaucanez C.B."/>
            <person name="Silva P.A."/>
            <person name="Cunha O.L."/>
            <person name="de Oliveira F.F."/>
            <person name="dos Santos T.C."/>
            <person name="Barros A.L."/>
            <person name="Soares M.A."/>
            <person name="de Oliveira L.M."/>
            <person name="Marini M.M."/>
            <person name="Villalobos-Duno H."/>
            <person name="Cunha M.M."/>
            <person name="de Hoog S."/>
            <person name="da Silveira J.F."/>
            <person name="Henrissat B."/>
            <person name="Nino-Vega G.A."/>
            <person name="Cisalpino P.S."/>
            <person name="Mora-Montes H.M."/>
            <person name="Almeida S.R."/>
            <person name="Stajich J.E."/>
            <person name="Lopes-Bezerra L.M."/>
            <person name="Vasconcelos A.T."/>
            <person name="Felipe M.S."/>
        </authorList>
    </citation>
    <scope>NUCLEOTIDE SEQUENCE [LARGE SCALE GENOMIC DNA]</scope>
    <source>
        <strain evidence="9 10">1099-18</strain>
    </source>
</reference>
<dbReference type="OrthoDB" id="4078573at2759"/>
<comment type="subcellular location">
    <subcellularLocation>
        <location evidence="1">Nucleus</location>
    </subcellularLocation>
</comment>
<evidence type="ECO:0000256" key="6">
    <source>
        <dbReference type="ARBA" id="ARBA00023242"/>
    </source>
</evidence>
<gene>
    <name evidence="9" type="ORF">SPSK_07179</name>
</gene>
<dbReference type="InterPro" id="IPR021858">
    <property type="entry name" value="Fun_TF"/>
</dbReference>
<feature type="region of interest" description="Disordered" evidence="7">
    <location>
        <begin position="268"/>
        <end position="293"/>
    </location>
</feature>
<evidence type="ECO:0000313" key="10">
    <source>
        <dbReference type="Proteomes" id="UP000033710"/>
    </source>
</evidence>